<feature type="transmembrane region" description="Helical" evidence="1">
    <location>
        <begin position="6"/>
        <end position="26"/>
    </location>
</feature>
<accession>A0A6S6SS45</accession>
<gene>
    <name evidence="2" type="ORF">HELGO_WM13471</name>
</gene>
<feature type="non-terminal residue" evidence="2">
    <location>
        <position position="1"/>
    </location>
</feature>
<evidence type="ECO:0000313" key="2">
    <source>
        <dbReference type="EMBL" id="CAA6810001.1"/>
    </source>
</evidence>
<keyword evidence="1" id="KW-0812">Transmembrane</keyword>
<proteinExistence type="predicted"/>
<sequence length="48" mass="5646">GSRRRLFTNISTLTTFFCFKSWAALLDFMLIGLERKHQPDDIATWVLK</sequence>
<dbReference type="EMBL" id="CACVAY010000042">
    <property type="protein sequence ID" value="CAA6810001.1"/>
    <property type="molecule type" value="Genomic_DNA"/>
</dbReference>
<name>A0A6S6SS45_9GAMM</name>
<dbReference type="AlphaFoldDB" id="A0A6S6SS45"/>
<keyword evidence="1" id="KW-1133">Transmembrane helix</keyword>
<evidence type="ECO:0000256" key="1">
    <source>
        <dbReference type="SAM" id="Phobius"/>
    </source>
</evidence>
<keyword evidence="1" id="KW-0472">Membrane</keyword>
<organism evidence="2">
    <name type="scientific">uncultured Thiotrichaceae bacterium</name>
    <dbReference type="NCBI Taxonomy" id="298394"/>
    <lineage>
        <taxon>Bacteria</taxon>
        <taxon>Pseudomonadati</taxon>
        <taxon>Pseudomonadota</taxon>
        <taxon>Gammaproteobacteria</taxon>
        <taxon>Thiotrichales</taxon>
        <taxon>Thiotrichaceae</taxon>
        <taxon>environmental samples</taxon>
    </lineage>
</organism>
<protein>
    <submittedName>
        <fullName evidence="2">Uncharacterized protein</fullName>
    </submittedName>
</protein>
<reference evidence="2" key="1">
    <citation type="submission" date="2020-01" db="EMBL/GenBank/DDBJ databases">
        <authorList>
            <person name="Meier V. D."/>
            <person name="Meier V D."/>
        </authorList>
    </citation>
    <scope>NUCLEOTIDE SEQUENCE</scope>
    <source>
        <strain evidence="2">HLG_WM_MAG_07</strain>
    </source>
</reference>